<gene>
    <name evidence="1" type="ORF">PGLA2088_LOCUS7712</name>
</gene>
<comment type="caution">
    <text evidence="1">The sequence shown here is derived from an EMBL/GenBank/DDBJ whole genome shotgun (WGS) entry which is preliminary data.</text>
</comment>
<dbReference type="EMBL" id="CAJNNW010008128">
    <property type="protein sequence ID" value="CAE8649765.1"/>
    <property type="molecule type" value="Genomic_DNA"/>
</dbReference>
<feature type="non-terminal residue" evidence="1">
    <location>
        <position position="225"/>
    </location>
</feature>
<evidence type="ECO:0000313" key="2">
    <source>
        <dbReference type="Proteomes" id="UP000626109"/>
    </source>
</evidence>
<reference evidence="1" key="1">
    <citation type="submission" date="2021-02" db="EMBL/GenBank/DDBJ databases">
        <authorList>
            <person name="Dougan E. K."/>
            <person name="Rhodes N."/>
            <person name="Thang M."/>
            <person name="Chan C."/>
        </authorList>
    </citation>
    <scope>NUCLEOTIDE SEQUENCE</scope>
</reference>
<protein>
    <submittedName>
        <fullName evidence="1">Uncharacterized protein</fullName>
    </submittedName>
</protein>
<accession>A0A813IH67</accession>
<dbReference type="AlphaFoldDB" id="A0A813IH67"/>
<dbReference type="Proteomes" id="UP000626109">
    <property type="component" value="Unassembled WGS sequence"/>
</dbReference>
<feature type="non-terminal residue" evidence="1">
    <location>
        <position position="1"/>
    </location>
</feature>
<name>A0A813IH67_POLGL</name>
<organism evidence="1 2">
    <name type="scientific">Polarella glacialis</name>
    <name type="common">Dinoflagellate</name>
    <dbReference type="NCBI Taxonomy" id="89957"/>
    <lineage>
        <taxon>Eukaryota</taxon>
        <taxon>Sar</taxon>
        <taxon>Alveolata</taxon>
        <taxon>Dinophyceae</taxon>
        <taxon>Suessiales</taxon>
        <taxon>Suessiaceae</taxon>
        <taxon>Polarella</taxon>
    </lineage>
</organism>
<sequence length="225" mass="24337">SQSGCQSGHSRLSATEAALEAWVQCDPVGYALPAHRAYALLFTLGAHLPGCSTGLSGRARKLEQLLLPVAGGSECPGLAPVLKVDEGQVHFLSFWQAFSGILRNISVGDDLAPQLVSSDDDPVAEVELVRDEMLIALEARPDKALDALTIVDAVARVGGMSSMPQFWEAVSQSACFQQPERLFDFAQLTVLLLTWLHDAIMWKEEPAANLSASMQQPRHPTFSRL</sequence>
<proteinExistence type="predicted"/>
<evidence type="ECO:0000313" key="1">
    <source>
        <dbReference type="EMBL" id="CAE8649765.1"/>
    </source>
</evidence>